<evidence type="ECO:0000313" key="3">
    <source>
        <dbReference type="Proteomes" id="UP000316882"/>
    </source>
</evidence>
<gene>
    <name evidence="2" type="ORF">BPA01_34130</name>
</gene>
<dbReference type="Proteomes" id="UP000316882">
    <property type="component" value="Unassembled WGS sequence"/>
</dbReference>
<dbReference type="EMBL" id="BJMH01000016">
    <property type="protein sequence ID" value="GEB33833.1"/>
    <property type="molecule type" value="Genomic_DNA"/>
</dbReference>
<accession>A0A4Y3PK97</accession>
<reference evidence="2 3" key="1">
    <citation type="submission" date="2019-06" db="EMBL/GenBank/DDBJ databases">
        <title>Whole genome shotgun sequence of Brevibacillus parabrevis NBRC 12334.</title>
        <authorList>
            <person name="Hosoyama A."/>
            <person name="Uohara A."/>
            <person name="Ohji S."/>
            <person name="Ichikawa N."/>
        </authorList>
    </citation>
    <scope>NUCLEOTIDE SEQUENCE [LARGE SCALE GENOMIC DNA]</scope>
    <source>
        <strain evidence="2 3">NBRC 12334</strain>
    </source>
</reference>
<evidence type="ECO:0000313" key="2">
    <source>
        <dbReference type="EMBL" id="GEB33833.1"/>
    </source>
</evidence>
<dbReference type="RefSeq" id="WP_122965437.1">
    <property type="nucleotide sequence ID" value="NZ_BJMH01000016.1"/>
</dbReference>
<feature type="region of interest" description="Disordered" evidence="1">
    <location>
        <begin position="1"/>
        <end position="20"/>
    </location>
</feature>
<dbReference type="STRING" id="54914.AV540_24115"/>
<dbReference type="AlphaFoldDB" id="A0A4Y3PK97"/>
<protein>
    <submittedName>
        <fullName evidence="2">Uncharacterized protein</fullName>
    </submittedName>
</protein>
<organism evidence="2 3">
    <name type="scientific">Brevibacillus parabrevis</name>
    <dbReference type="NCBI Taxonomy" id="54914"/>
    <lineage>
        <taxon>Bacteria</taxon>
        <taxon>Bacillati</taxon>
        <taxon>Bacillota</taxon>
        <taxon>Bacilli</taxon>
        <taxon>Bacillales</taxon>
        <taxon>Paenibacillaceae</taxon>
        <taxon>Brevibacillus</taxon>
    </lineage>
</organism>
<feature type="compositionally biased region" description="Basic residues" evidence="1">
    <location>
        <begin position="1"/>
        <end position="15"/>
    </location>
</feature>
<proteinExistence type="predicted"/>
<keyword evidence="3" id="KW-1185">Reference proteome</keyword>
<comment type="caution">
    <text evidence="2">The sequence shown here is derived from an EMBL/GenBank/DDBJ whole genome shotgun (WGS) entry which is preliminary data.</text>
</comment>
<evidence type="ECO:0000256" key="1">
    <source>
        <dbReference type="SAM" id="MobiDB-lite"/>
    </source>
</evidence>
<name>A0A4Y3PK97_BREPA</name>
<sequence>MAKGRGKKVKKKNSRQHPNQLHLKIVTSSTCLACKQQCERGLAYLERMSQPGAIGNGVPCILTKPKA</sequence>